<gene>
    <name evidence="8" type="ORF">D0544_14090</name>
</gene>
<dbReference type="InterPro" id="IPR029479">
    <property type="entry name" value="Nitroreductase"/>
</dbReference>
<sequence>MPLYDLIQSRRTVRGFTERLIEPQLLRQLFDQARQSPSNCNTQPWHTYVVSGQRCRQLAEQLYAHVCSGHPPQPDFGFMASYEGVFRERQVACAQALYRNLGIAREDKAGRMQALLDNYRFFGAPHVAFIGMPRSYHTVNAVDIGIYAQTLMLLMTEQGIASCPQGALAYYPELVRRELGIDPEVGLLLGISFGYEDSEHPANKTRTDRAPLDENTRFLD</sequence>
<dbReference type="InterPro" id="IPR000415">
    <property type="entry name" value="Nitroreductase-like"/>
</dbReference>
<dbReference type="PANTHER" id="PTHR43673:SF2">
    <property type="entry name" value="NITROREDUCTASE"/>
    <property type="match status" value="1"/>
</dbReference>
<protein>
    <submittedName>
        <fullName evidence="8">Nitroreductase</fullName>
    </submittedName>
</protein>
<evidence type="ECO:0000256" key="5">
    <source>
        <dbReference type="ARBA" id="ARBA00023002"/>
    </source>
</evidence>
<evidence type="ECO:0000256" key="6">
    <source>
        <dbReference type="SAM" id="MobiDB-lite"/>
    </source>
</evidence>
<dbReference type="Pfam" id="PF00881">
    <property type="entry name" value="Nitroreductase"/>
    <property type="match status" value="1"/>
</dbReference>
<evidence type="ECO:0000256" key="3">
    <source>
        <dbReference type="ARBA" id="ARBA00022630"/>
    </source>
</evidence>
<reference evidence="8 9" key="1">
    <citation type="submission" date="2018-08" db="EMBL/GenBank/DDBJ databases">
        <authorList>
            <person name="Khan S.A."/>
        </authorList>
    </citation>
    <scope>NUCLEOTIDE SEQUENCE [LARGE SCALE GENOMIC DNA]</scope>
    <source>
        <strain evidence="8 9">GTF-13</strain>
    </source>
</reference>
<reference evidence="8 9" key="2">
    <citation type="submission" date="2018-12" db="EMBL/GenBank/DDBJ databases">
        <title>Simiduia agarivorans gen. nov., sp. nov., a marine, agarolytic bacterium isolated from shallow coastal water from Keelung, Taiwan.</title>
        <authorList>
            <person name="Shieh W.Y."/>
        </authorList>
    </citation>
    <scope>NUCLEOTIDE SEQUENCE [LARGE SCALE GENOMIC DNA]</scope>
    <source>
        <strain evidence="8 9">GTF-13</strain>
    </source>
</reference>
<feature type="domain" description="Nitroreductase" evidence="7">
    <location>
        <begin position="7"/>
        <end position="195"/>
    </location>
</feature>
<organism evidence="8 9">
    <name type="scientific">Aestuariirhabdus litorea</name>
    <dbReference type="NCBI Taxonomy" id="2528527"/>
    <lineage>
        <taxon>Bacteria</taxon>
        <taxon>Pseudomonadati</taxon>
        <taxon>Pseudomonadota</taxon>
        <taxon>Gammaproteobacteria</taxon>
        <taxon>Oceanospirillales</taxon>
        <taxon>Aestuariirhabdaceae</taxon>
        <taxon>Aestuariirhabdus</taxon>
    </lineage>
</organism>
<dbReference type="Gene3D" id="3.40.109.10">
    <property type="entry name" value="NADH Oxidase"/>
    <property type="match status" value="1"/>
</dbReference>
<comment type="caution">
    <text evidence="8">The sequence shown here is derived from an EMBL/GenBank/DDBJ whole genome shotgun (WGS) entry which is preliminary data.</text>
</comment>
<dbReference type="GO" id="GO:0016491">
    <property type="term" value="F:oxidoreductase activity"/>
    <property type="evidence" value="ECO:0007669"/>
    <property type="project" value="UniProtKB-KW"/>
</dbReference>
<dbReference type="SUPFAM" id="SSF55469">
    <property type="entry name" value="FMN-dependent nitroreductase-like"/>
    <property type="match status" value="1"/>
</dbReference>
<name>A0A3P3VKR7_9GAMM</name>
<keyword evidence="9" id="KW-1185">Reference proteome</keyword>
<keyword evidence="5" id="KW-0560">Oxidoreductase</keyword>
<dbReference type="Proteomes" id="UP000280792">
    <property type="component" value="Unassembled WGS sequence"/>
</dbReference>
<comment type="cofactor">
    <cofactor evidence="1">
        <name>FMN</name>
        <dbReference type="ChEBI" id="CHEBI:58210"/>
    </cofactor>
</comment>
<evidence type="ECO:0000256" key="2">
    <source>
        <dbReference type="ARBA" id="ARBA00007118"/>
    </source>
</evidence>
<dbReference type="AlphaFoldDB" id="A0A3P3VKR7"/>
<evidence type="ECO:0000256" key="4">
    <source>
        <dbReference type="ARBA" id="ARBA00022643"/>
    </source>
</evidence>
<feature type="region of interest" description="Disordered" evidence="6">
    <location>
        <begin position="200"/>
        <end position="220"/>
    </location>
</feature>
<dbReference type="PANTHER" id="PTHR43673">
    <property type="entry name" value="NAD(P)H NITROREDUCTASE YDGI-RELATED"/>
    <property type="match status" value="1"/>
</dbReference>
<dbReference type="CDD" id="cd02136">
    <property type="entry name" value="PnbA_NfnB-like"/>
    <property type="match status" value="1"/>
</dbReference>
<evidence type="ECO:0000313" key="8">
    <source>
        <dbReference type="EMBL" id="RRJ82974.1"/>
    </source>
</evidence>
<dbReference type="RefSeq" id="WP_125017220.1">
    <property type="nucleotide sequence ID" value="NZ_QWEZ01000002.1"/>
</dbReference>
<accession>A0A3P3VKR7</accession>
<keyword evidence="3" id="KW-0285">Flavoprotein</keyword>
<keyword evidence="4" id="KW-0288">FMN</keyword>
<evidence type="ECO:0000259" key="7">
    <source>
        <dbReference type="Pfam" id="PF00881"/>
    </source>
</evidence>
<proteinExistence type="inferred from homology"/>
<evidence type="ECO:0000256" key="1">
    <source>
        <dbReference type="ARBA" id="ARBA00001917"/>
    </source>
</evidence>
<dbReference type="EMBL" id="QWEZ01000002">
    <property type="protein sequence ID" value="RRJ82974.1"/>
    <property type="molecule type" value="Genomic_DNA"/>
</dbReference>
<comment type="similarity">
    <text evidence="2">Belongs to the nitroreductase family.</text>
</comment>
<evidence type="ECO:0000313" key="9">
    <source>
        <dbReference type="Proteomes" id="UP000280792"/>
    </source>
</evidence>